<dbReference type="SUPFAM" id="SSF48371">
    <property type="entry name" value="ARM repeat"/>
    <property type="match status" value="1"/>
</dbReference>
<feature type="compositionally biased region" description="Low complexity" evidence="5">
    <location>
        <begin position="704"/>
        <end position="725"/>
    </location>
</feature>
<dbReference type="EMBL" id="RIBY02000291">
    <property type="protein sequence ID" value="KAH9844592.1"/>
    <property type="molecule type" value="Genomic_DNA"/>
</dbReference>
<proteinExistence type="inferred from homology"/>
<name>A0A9W7W673_9PEZI</name>
<feature type="coiled-coil region" evidence="4">
    <location>
        <begin position="87"/>
        <end position="114"/>
    </location>
</feature>
<dbReference type="GO" id="GO:0010265">
    <property type="term" value="P:SCF complex assembly"/>
    <property type="evidence" value="ECO:0007669"/>
    <property type="project" value="InterPro"/>
</dbReference>
<gene>
    <name evidence="7" type="ORF">Tdes44962_MAKER07291</name>
</gene>
<feature type="coiled-coil region" evidence="4">
    <location>
        <begin position="264"/>
        <end position="302"/>
    </location>
</feature>
<feature type="region of interest" description="Disordered" evidence="5">
    <location>
        <begin position="499"/>
        <end position="561"/>
    </location>
</feature>
<keyword evidence="8" id="KW-1185">Reference proteome</keyword>
<evidence type="ECO:0000256" key="3">
    <source>
        <dbReference type="ARBA" id="ARBA00022786"/>
    </source>
</evidence>
<protein>
    <submittedName>
        <fullName evidence="7">Cullin-associated NEDD8-dissociated protein 1, C-terminal part-like</fullName>
    </submittedName>
</protein>
<sequence length="2140" mass="234948">TNAATTLITKDSAFLGSATHFYGPVRRHLLLAASTSAMDTSYLSQQVTTIIERLHGFFDEIGVPKHERDSRESELFTALSDTLHNQLNLVAKEKHELTEEAQKLIKTIRQMERSLDDSRPSMSSDYESELDGLKVTFPLTDCIQALKEKHHTVSRLHRERYEQVKKLVEALDSYASHLEPSFIQIKLPPTSPTAKLSPTFDLSPTYVAKLDQEFTRVYEEYNRRVTTVAQTADEIINLWSELGTPQAMVDSQIVQFAHDAPEQLGLHQEDLKRLNAKKDKLIAEKQQRERKLKELRANVEALWDRLGIADAERKQFLAANRGCGLRQINEYEDELSKLNELKRQNLHLFVEDARFKLQELWDSLFYSEEEMLEFTPAFSHEYTDALLSAHEHEIARLEALKAQREPILAAVEKHRSLIKEREELEQSSQDASRLLAKGAKGERRDPGKLLREEKMRKRIAKELPKVETSLRQTLEAYEEEYGRPFCVHGNRYLDELEAAQAKAPPPRSKTPNALSRPAAEATKSGGRSARPQAMDGSVRGAPPPRSKTPTGPPKMAPRHTLGNLAMSTSHSALGQSTLGHSMFGQSVSGYGTVHGKPSPSKIPGATRLPMSTMRDGQNSPERSVHSSRSQPHIGHQSSKSEDLRHTVRGNGMAPPPRMKDLFVPPTPTPAQKENVQELEDPYVDKRYGSMAPPPRPGYGRAVQSHDSFSSSCANSSYAASTASSSRPMSRQDYPMAPASRQMSNTSSIMSGAASGSENWETYTDASDNEEVDATEAYYARVKASQLRMQQQREQYSKMHEMKRPATATAQLGASKKFRDQTIVEEGGNAVVDGSEAGWTDDGDLHDPDPDIRYMTLKDLTTIFRRGHTTFMVHDYGTCARTVEGLLHTLNDTHGDVQNESIVVLGEFVKKAPENILCPTIEKVSTVALGNSVDTTVAALAVRAIVVSLAAPSAGNASSQKIRESYNAISKALIPRLIGRVVIPVGKGLPPPPKGMLQEDLETGNDSNSLDLLVEVARCFGSMLQEVEIAALEQSTMEIVESERCGAVMKKKAVSALSALAPYFSDALLASYVSNTIEKLRQPHLTSQQRKLYLTVYGSLARSIPQKFGPYLKTLAPFVLAPLSQEELDTQQEAEAEADGERDVAMEDVREAALVAIEGFLQACAADMKAYTREVIECSTRFLKYEPNVADDDDEDMAEEEQEEDEFEGDEDFEEETGFEDEDDVSWKVRRCSAKTLHALIATLDPDDPALYGQLAPALIMRFKEREESVRNEVVNTLAFLITKTGNSSAIHKSAASQHALPPSRKRRRGFSESLGSDLQHAQQATLNGYASPGTPPPTDRASQNLAEVNPDIVNGSAKLLKSSTVSTKQAVISLIKDLVAAQKGGLADHADQLIDPAIESLTAAGGGASNVAGNALRIEVLQLLKVIADNHSTSVLEPHIAKIIPALVGAAKDRYAKVSVEAFTSIESFVKALTPPRSAVSKSQNGRYLTQLLQVVSERITATDTDTEVRQKAVQILGLLIGRTSGSVSLLSESDRFAAQQLVIDRLKNELTRLDAVRAVDTIAVLAQGKKDFKPGFISAVTVELGQQLRKANRSLRGASLSALRMIAVNQASRESVDEATVSQLVEVLVPLLKPEDLHMMSPALIVLAAFAKEKPDLVATQPVVDGICSIIRAPITGAALDALITCVEAIGRAGAGAILMKALLNVGTDGDTDVSGQVIGTLLVCGGPNVGVQLDDFVRELQTQQVEKRKCLALSVLGEACLRLGTDSPLKPETFTPYFTDESDKVQLAAAVALGRAGAGNVKAYLPKIMAAFAQDKQYLLLHSVKELLQHSNAEDEVKPYTQQLWQNIIASGQTEDNKVVSAECIGRLAIIDPAAYLPQLLTFLQNPNATIRGMVIAALRYVFADTDDSYNGSLEKSIVPMLAIMLGDSDLDNQRVSLSTFNSALHNKPGLVLPHLADLLPYTMAATVVRPELIREVQMGPFKHKVDDGLDMRKAAYETLYALLDSPAARQRIDLPTFFDRIIAGLTDEHEIKILCCLVLSKLLNIAPTECVRRLEGIAAAFRATLSFKPKENAVKQELEKVNEQNRAVVKCSVVVGRVLGAEAEGNRAWRDYWEWIKKEFTGLFKGAEEEVREGRAV</sequence>
<dbReference type="Pfam" id="PF25782">
    <property type="entry name" value="TPR_CAND1"/>
    <property type="match status" value="1"/>
</dbReference>
<feature type="region of interest" description="Disordered" evidence="5">
    <location>
        <begin position="1290"/>
        <end position="1317"/>
    </location>
</feature>
<feature type="region of interest" description="Disordered" evidence="5">
    <location>
        <begin position="589"/>
        <end position="657"/>
    </location>
</feature>
<dbReference type="Gene3D" id="1.20.58.1520">
    <property type="match status" value="1"/>
</dbReference>
<evidence type="ECO:0000256" key="4">
    <source>
        <dbReference type="SAM" id="Coils"/>
    </source>
</evidence>
<dbReference type="Proteomes" id="UP001138500">
    <property type="component" value="Unassembled WGS sequence"/>
</dbReference>
<dbReference type="PANTHER" id="PTHR12696">
    <property type="entry name" value="TIP120"/>
    <property type="match status" value="1"/>
</dbReference>
<evidence type="ECO:0000256" key="5">
    <source>
        <dbReference type="SAM" id="MobiDB-lite"/>
    </source>
</evidence>
<feature type="domain" description="TATA-binding protein interacting (TIP20)" evidence="6">
    <location>
        <begin position="1953"/>
        <end position="2120"/>
    </location>
</feature>
<dbReference type="Gene3D" id="1.25.10.10">
    <property type="entry name" value="Leucine-rich Repeat Variant"/>
    <property type="match status" value="1"/>
</dbReference>
<feature type="compositionally biased region" description="Basic and acidic residues" evidence="5">
    <location>
        <begin position="439"/>
        <end position="455"/>
    </location>
</feature>
<dbReference type="InterPro" id="IPR039852">
    <property type="entry name" value="CAND1/CAND2"/>
</dbReference>
<evidence type="ECO:0000259" key="6">
    <source>
        <dbReference type="Pfam" id="PF08623"/>
    </source>
</evidence>
<feature type="compositionally biased region" description="Polar residues" evidence="5">
    <location>
        <begin position="614"/>
        <end position="630"/>
    </location>
</feature>
<reference evidence="7 8" key="2">
    <citation type="journal article" date="2021" name="Curr. Genet.">
        <title>Genetic response to nitrogen starvation in the aggressive Eucalyptus foliar pathogen Teratosphaeria destructans.</title>
        <authorList>
            <person name="Havenga M."/>
            <person name="Wingfield B.D."/>
            <person name="Wingfield M.J."/>
            <person name="Dreyer L.L."/>
            <person name="Roets F."/>
            <person name="Aylward J."/>
        </authorList>
    </citation>
    <scope>NUCLEOTIDE SEQUENCE [LARGE SCALE GENOMIC DNA]</scope>
    <source>
        <strain evidence="7">CMW44962</strain>
    </source>
</reference>
<evidence type="ECO:0000313" key="7">
    <source>
        <dbReference type="EMBL" id="KAH9844592.1"/>
    </source>
</evidence>
<feature type="region of interest" description="Disordered" evidence="5">
    <location>
        <begin position="421"/>
        <end position="455"/>
    </location>
</feature>
<dbReference type="OrthoDB" id="6260732at2759"/>
<feature type="region of interest" description="Disordered" evidence="5">
    <location>
        <begin position="1186"/>
        <end position="1223"/>
    </location>
</feature>
<dbReference type="InterPro" id="IPR013932">
    <property type="entry name" value="TATA-bd_TIP120"/>
</dbReference>
<feature type="compositionally biased region" description="Acidic residues" evidence="5">
    <location>
        <begin position="1188"/>
        <end position="1223"/>
    </location>
</feature>
<evidence type="ECO:0000256" key="1">
    <source>
        <dbReference type="ARBA" id="ARBA00007657"/>
    </source>
</evidence>
<accession>A0A9W7W673</accession>
<dbReference type="Pfam" id="PF08623">
    <property type="entry name" value="TIP120"/>
    <property type="match status" value="1"/>
</dbReference>
<dbReference type="InterPro" id="IPR016024">
    <property type="entry name" value="ARM-type_fold"/>
</dbReference>
<dbReference type="Pfam" id="PF03999">
    <property type="entry name" value="MAP65_ASE1"/>
    <property type="match status" value="1"/>
</dbReference>
<feature type="compositionally biased region" description="Pro residues" evidence="5">
    <location>
        <begin position="541"/>
        <end position="555"/>
    </location>
</feature>
<comment type="similarity">
    <text evidence="1">Belongs to the CAND family.</text>
</comment>
<dbReference type="InterPro" id="IPR011989">
    <property type="entry name" value="ARM-like"/>
</dbReference>
<feature type="compositionally biased region" description="Polar residues" evidence="5">
    <location>
        <begin position="740"/>
        <end position="760"/>
    </location>
</feature>
<keyword evidence="3" id="KW-0833">Ubl conjugation pathway</keyword>
<keyword evidence="2" id="KW-0677">Repeat</keyword>
<reference evidence="7 8" key="1">
    <citation type="journal article" date="2018" name="IMA Fungus">
        <title>IMA Genome-F 10: Nine draft genome sequences of Claviceps purpurea s.lat., including C. arundinis, C. humidiphila, and C. cf. spartinae, pseudomolecules for the pitch canker pathogen Fusarium circinatum, draft genome of Davidsoniella eucalypti, Grosmannia galeiformis, Quambalaria eucalypti, and Teratosphaeria destructans.</title>
        <authorList>
            <person name="Wingfield B.D."/>
            <person name="Liu M."/>
            <person name="Nguyen H.D."/>
            <person name="Lane F.A."/>
            <person name="Morgan S.W."/>
            <person name="De Vos L."/>
            <person name="Wilken P.M."/>
            <person name="Duong T.A."/>
            <person name="Aylward J."/>
            <person name="Coetzee M.P."/>
            <person name="Dadej K."/>
            <person name="De Beer Z.W."/>
            <person name="Findlay W."/>
            <person name="Havenga M."/>
            <person name="Kolarik M."/>
            <person name="Menzies J.G."/>
            <person name="Naidoo K."/>
            <person name="Pochopski O."/>
            <person name="Shoukouhi P."/>
            <person name="Santana Q.C."/>
            <person name="Seifert K.A."/>
            <person name="Soal N."/>
            <person name="Steenkamp E.T."/>
            <person name="Tatham C.T."/>
            <person name="van der Nest M.A."/>
            <person name="Wingfield M.J."/>
        </authorList>
    </citation>
    <scope>NUCLEOTIDE SEQUENCE [LARGE SCALE GENOMIC DNA]</scope>
    <source>
        <strain evidence="7">CMW44962</strain>
    </source>
</reference>
<feature type="region of interest" description="Disordered" evidence="5">
    <location>
        <begin position="690"/>
        <end position="760"/>
    </location>
</feature>
<keyword evidence="4" id="KW-0175">Coiled coil</keyword>
<evidence type="ECO:0000313" key="8">
    <source>
        <dbReference type="Proteomes" id="UP001138500"/>
    </source>
</evidence>
<evidence type="ECO:0000256" key="2">
    <source>
        <dbReference type="ARBA" id="ARBA00022737"/>
    </source>
</evidence>
<feature type="non-terminal residue" evidence="7">
    <location>
        <position position="1"/>
    </location>
</feature>
<comment type="caution">
    <text evidence="7">The sequence shown here is derived from an EMBL/GenBank/DDBJ whole genome shotgun (WGS) entry which is preliminary data.</text>
</comment>
<organism evidence="7 8">
    <name type="scientific">Teratosphaeria destructans</name>
    <dbReference type="NCBI Taxonomy" id="418781"/>
    <lineage>
        <taxon>Eukaryota</taxon>
        <taxon>Fungi</taxon>
        <taxon>Dikarya</taxon>
        <taxon>Ascomycota</taxon>
        <taxon>Pezizomycotina</taxon>
        <taxon>Dothideomycetes</taxon>
        <taxon>Dothideomycetidae</taxon>
        <taxon>Mycosphaerellales</taxon>
        <taxon>Teratosphaeriaceae</taxon>
        <taxon>Teratosphaeria</taxon>
    </lineage>
</organism>